<feature type="signal peptide" evidence="1">
    <location>
        <begin position="1"/>
        <end position="21"/>
    </location>
</feature>
<dbReference type="Proteomes" id="UP000000311">
    <property type="component" value="Unassembled WGS sequence"/>
</dbReference>
<protein>
    <recommendedName>
        <fullName evidence="2">CCC domain-containing protein</fullName>
    </recommendedName>
</protein>
<dbReference type="AlphaFoldDB" id="E2AWN6"/>
<organism evidence="4">
    <name type="scientific">Camponotus floridanus</name>
    <name type="common">Florida carpenter ant</name>
    <dbReference type="NCBI Taxonomy" id="104421"/>
    <lineage>
        <taxon>Eukaryota</taxon>
        <taxon>Metazoa</taxon>
        <taxon>Ecdysozoa</taxon>
        <taxon>Arthropoda</taxon>
        <taxon>Hexapoda</taxon>
        <taxon>Insecta</taxon>
        <taxon>Pterygota</taxon>
        <taxon>Neoptera</taxon>
        <taxon>Endopterygota</taxon>
        <taxon>Hymenoptera</taxon>
        <taxon>Apocrita</taxon>
        <taxon>Aculeata</taxon>
        <taxon>Formicoidea</taxon>
        <taxon>Formicidae</taxon>
        <taxon>Formicinae</taxon>
        <taxon>Camponotus</taxon>
    </lineage>
</organism>
<dbReference type="OrthoDB" id="6610578at2759"/>
<dbReference type="InParanoid" id="E2AWN6"/>
<reference evidence="3 4" key="1">
    <citation type="journal article" date="2010" name="Science">
        <title>Genomic comparison of the ants Camponotus floridanus and Harpegnathos saltator.</title>
        <authorList>
            <person name="Bonasio R."/>
            <person name="Zhang G."/>
            <person name="Ye C."/>
            <person name="Mutti N.S."/>
            <person name="Fang X."/>
            <person name="Qin N."/>
            <person name="Donahue G."/>
            <person name="Yang P."/>
            <person name="Li Q."/>
            <person name="Li C."/>
            <person name="Zhang P."/>
            <person name="Huang Z."/>
            <person name="Berger S.L."/>
            <person name="Reinberg D."/>
            <person name="Wang J."/>
            <person name="Liebig J."/>
        </authorList>
    </citation>
    <scope>NUCLEOTIDE SEQUENCE [LARGE SCALE GENOMIC DNA]</scope>
    <source>
        <strain evidence="4">C129</strain>
    </source>
</reference>
<name>E2AWN6_CAMFO</name>
<accession>E2AWN6</accession>
<dbReference type="Pfam" id="PF26644">
    <property type="entry name" value="CCC"/>
    <property type="match status" value="1"/>
</dbReference>
<sequence>MIDIGAISILTLFLILDNLEAVTVIHHPDYEYVLDHEVLREDALAEAKKLKTYPGPMPGCKPCTSSEMTYCKNGSVINDHCCCDSNYNGSISSRCIIYVKLRMTNVP</sequence>
<evidence type="ECO:0000313" key="3">
    <source>
        <dbReference type="EMBL" id="EFN62154.1"/>
    </source>
</evidence>
<dbReference type="InterPro" id="IPR058250">
    <property type="entry name" value="CCC"/>
</dbReference>
<evidence type="ECO:0000259" key="2">
    <source>
        <dbReference type="Pfam" id="PF26644"/>
    </source>
</evidence>
<feature type="chain" id="PRO_5003157004" description="CCC domain-containing protein" evidence="1">
    <location>
        <begin position="22"/>
        <end position="107"/>
    </location>
</feature>
<feature type="domain" description="CCC" evidence="2">
    <location>
        <begin position="34"/>
        <end position="88"/>
    </location>
</feature>
<gene>
    <name evidence="3" type="ORF">EAG_03463</name>
</gene>
<evidence type="ECO:0000313" key="4">
    <source>
        <dbReference type="Proteomes" id="UP000000311"/>
    </source>
</evidence>
<dbReference type="EMBL" id="GL443352">
    <property type="protein sequence ID" value="EFN62154.1"/>
    <property type="molecule type" value="Genomic_DNA"/>
</dbReference>
<keyword evidence="4" id="KW-1185">Reference proteome</keyword>
<evidence type="ECO:0000256" key="1">
    <source>
        <dbReference type="SAM" id="SignalP"/>
    </source>
</evidence>
<proteinExistence type="predicted"/>
<keyword evidence="1" id="KW-0732">Signal</keyword>